<evidence type="ECO:0000313" key="2">
    <source>
        <dbReference type="Proteomes" id="UP000499080"/>
    </source>
</evidence>
<dbReference type="Proteomes" id="UP000499080">
    <property type="component" value="Unassembled WGS sequence"/>
</dbReference>
<gene>
    <name evidence="1" type="ORF">AVEN_70561_1</name>
</gene>
<evidence type="ECO:0000313" key="1">
    <source>
        <dbReference type="EMBL" id="GBO04708.1"/>
    </source>
</evidence>
<accession>A0A4Y2TVX9</accession>
<comment type="caution">
    <text evidence="1">The sequence shown here is derived from an EMBL/GenBank/DDBJ whole genome shotgun (WGS) entry which is preliminary data.</text>
</comment>
<feature type="non-terminal residue" evidence="1">
    <location>
        <position position="1"/>
    </location>
</feature>
<protein>
    <submittedName>
        <fullName evidence="1">Uncharacterized protein</fullName>
    </submittedName>
</protein>
<proteinExistence type="predicted"/>
<name>A0A4Y2TVX9_ARAVE</name>
<dbReference type="AlphaFoldDB" id="A0A4Y2TVX9"/>
<reference evidence="1 2" key="1">
    <citation type="journal article" date="2019" name="Sci. Rep.">
        <title>Orb-weaving spider Araneus ventricosus genome elucidates the spidroin gene catalogue.</title>
        <authorList>
            <person name="Kono N."/>
            <person name="Nakamura H."/>
            <person name="Ohtoshi R."/>
            <person name="Moran D.A.P."/>
            <person name="Shinohara A."/>
            <person name="Yoshida Y."/>
            <person name="Fujiwara M."/>
            <person name="Mori M."/>
            <person name="Tomita M."/>
            <person name="Arakawa K."/>
        </authorList>
    </citation>
    <scope>NUCLEOTIDE SEQUENCE [LARGE SCALE GENOMIC DNA]</scope>
</reference>
<keyword evidence="2" id="KW-1185">Reference proteome</keyword>
<sequence>LTFCKLRHATPHPLPTIEPIRDLPRRLHLLSTLDASSSTIGQMDSFPLPPTTITRRDCCPLSDLLQTSSTNNLEF</sequence>
<organism evidence="1 2">
    <name type="scientific">Araneus ventricosus</name>
    <name type="common">Orbweaver spider</name>
    <name type="synonym">Epeira ventricosa</name>
    <dbReference type="NCBI Taxonomy" id="182803"/>
    <lineage>
        <taxon>Eukaryota</taxon>
        <taxon>Metazoa</taxon>
        <taxon>Ecdysozoa</taxon>
        <taxon>Arthropoda</taxon>
        <taxon>Chelicerata</taxon>
        <taxon>Arachnida</taxon>
        <taxon>Araneae</taxon>
        <taxon>Araneomorphae</taxon>
        <taxon>Entelegynae</taxon>
        <taxon>Araneoidea</taxon>
        <taxon>Araneidae</taxon>
        <taxon>Araneus</taxon>
    </lineage>
</organism>
<dbReference type="EMBL" id="BGPR01031555">
    <property type="protein sequence ID" value="GBO04708.1"/>
    <property type="molecule type" value="Genomic_DNA"/>
</dbReference>